<evidence type="ECO:0000313" key="1">
    <source>
        <dbReference type="EMBL" id="DAZ97014.1"/>
    </source>
</evidence>
<name>A0AAV2YUG7_9STRA</name>
<reference evidence="1" key="1">
    <citation type="submission" date="2022-11" db="EMBL/GenBank/DDBJ databases">
        <authorList>
            <person name="Morgan W.R."/>
            <person name="Tartar A."/>
        </authorList>
    </citation>
    <scope>NUCLEOTIDE SEQUENCE</scope>
    <source>
        <strain evidence="1">ARSEF 373</strain>
    </source>
</reference>
<dbReference type="AlphaFoldDB" id="A0AAV2YUG7"/>
<evidence type="ECO:0008006" key="3">
    <source>
        <dbReference type="Google" id="ProtNLM"/>
    </source>
</evidence>
<dbReference type="Proteomes" id="UP001146120">
    <property type="component" value="Unassembled WGS sequence"/>
</dbReference>
<dbReference type="InterPro" id="IPR012337">
    <property type="entry name" value="RNaseH-like_sf"/>
</dbReference>
<reference evidence="1" key="2">
    <citation type="journal article" date="2023" name="Microbiol Resour">
        <title>Decontamination and Annotation of the Draft Genome Sequence of the Oomycete Lagenidium giganteum ARSEF 373.</title>
        <authorList>
            <person name="Morgan W.R."/>
            <person name="Tartar A."/>
        </authorList>
    </citation>
    <scope>NUCLEOTIDE SEQUENCE</scope>
    <source>
        <strain evidence="1">ARSEF 373</strain>
    </source>
</reference>
<sequence length="258" mass="28813">MLSSLSSRDLIRTLFRRDGELYWCKLCPKSRKQQEGSGYTNLMDHLRRAHLEKYLLEFQLLRRVVMGGLPLNICEKPLTVNNTSLKPISTITLKKHLLAVERAVRDDVRALLHGKRLGILFDAWTEGGMHVVGVIAVTAVSPTMLCCSTLANGDDMGSDSMIDLLDSVLDAYGIDATNLCFFVCDHASVIVAVAKKTGVPMIGCASHRFNLALRLYMQTDESTITKVRQLMVRLSTVKQRHRLKQAGALMPVLDQDTR</sequence>
<dbReference type="PANTHER" id="PTHR40866">
    <property type="entry name" value="BED-TYPE DOMAIN-CONTAINING PROTEIN"/>
    <property type="match status" value="1"/>
</dbReference>
<keyword evidence="2" id="KW-1185">Reference proteome</keyword>
<gene>
    <name evidence="1" type="ORF">N0F65_011929</name>
</gene>
<comment type="caution">
    <text evidence="1">The sequence shown here is derived from an EMBL/GenBank/DDBJ whole genome shotgun (WGS) entry which is preliminary data.</text>
</comment>
<dbReference type="PANTHER" id="PTHR40866:SF1">
    <property type="entry name" value="BED-TYPE DOMAIN-CONTAINING PROTEIN"/>
    <property type="match status" value="1"/>
</dbReference>
<protein>
    <recommendedName>
        <fullName evidence="3">BED-type domain-containing protein</fullName>
    </recommendedName>
</protein>
<organism evidence="1 2">
    <name type="scientific">Lagenidium giganteum</name>
    <dbReference type="NCBI Taxonomy" id="4803"/>
    <lineage>
        <taxon>Eukaryota</taxon>
        <taxon>Sar</taxon>
        <taxon>Stramenopiles</taxon>
        <taxon>Oomycota</taxon>
        <taxon>Peronosporomycetes</taxon>
        <taxon>Pythiales</taxon>
        <taxon>Pythiaceae</taxon>
    </lineage>
</organism>
<dbReference type="SUPFAM" id="SSF53098">
    <property type="entry name" value="Ribonuclease H-like"/>
    <property type="match status" value="1"/>
</dbReference>
<proteinExistence type="predicted"/>
<dbReference type="EMBL" id="DAKRPA010000149">
    <property type="protein sequence ID" value="DAZ97014.1"/>
    <property type="molecule type" value="Genomic_DNA"/>
</dbReference>
<evidence type="ECO:0000313" key="2">
    <source>
        <dbReference type="Proteomes" id="UP001146120"/>
    </source>
</evidence>
<accession>A0AAV2YUG7</accession>